<feature type="domain" description="YknX-like C-terminal permuted SH3-like" evidence="6">
    <location>
        <begin position="279"/>
        <end position="347"/>
    </location>
</feature>
<protein>
    <submittedName>
        <fullName evidence="7">Efflux RND transporter periplasmic adaptor subunit</fullName>
    </submittedName>
</protein>
<dbReference type="GO" id="GO:0015562">
    <property type="term" value="F:efflux transmembrane transporter activity"/>
    <property type="evidence" value="ECO:0007669"/>
    <property type="project" value="TreeGrafter"/>
</dbReference>
<comment type="similarity">
    <text evidence="1">Belongs to the membrane fusion protein (MFP) (TC 8.A.1) family.</text>
</comment>
<keyword evidence="3" id="KW-0812">Transmembrane</keyword>
<organism evidence="7 8">
    <name type="scientific">Candidatus Thalassospirochaeta sargassi</name>
    <dbReference type="NCBI Taxonomy" id="3119039"/>
    <lineage>
        <taxon>Bacteria</taxon>
        <taxon>Pseudomonadati</taxon>
        <taxon>Spirochaetota</taxon>
        <taxon>Spirochaetia</taxon>
        <taxon>Spirochaetales</taxon>
        <taxon>Spirochaetaceae</taxon>
        <taxon>Candidatus Thalassospirochaeta</taxon>
    </lineage>
</organism>
<dbReference type="Proteomes" id="UP001221217">
    <property type="component" value="Unassembled WGS sequence"/>
</dbReference>
<feature type="region of interest" description="Disordered" evidence="2">
    <location>
        <begin position="40"/>
        <end position="89"/>
    </location>
</feature>
<name>A0AAJ1MMQ7_9SPIO</name>
<dbReference type="InterPro" id="IPR058625">
    <property type="entry name" value="MdtA-like_BSH"/>
</dbReference>
<evidence type="ECO:0000256" key="3">
    <source>
        <dbReference type="SAM" id="Phobius"/>
    </source>
</evidence>
<dbReference type="InterPro" id="IPR006143">
    <property type="entry name" value="RND_pump_MFP"/>
</dbReference>
<dbReference type="InterPro" id="IPR058637">
    <property type="entry name" value="YknX-like_C"/>
</dbReference>
<keyword evidence="3" id="KW-1133">Transmembrane helix</keyword>
<evidence type="ECO:0000259" key="4">
    <source>
        <dbReference type="Pfam" id="PF25917"/>
    </source>
</evidence>
<proteinExistence type="inferred from homology"/>
<dbReference type="Gene3D" id="2.40.420.20">
    <property type="match status" value="1"/>
</dbReference>
<dbReference type="EMBL" id="JAQQAL010000008">
    <property type="protein sequence ID" value="MDC7225664.1"/>
    <property type="molecule type" value="Genomic_DNA"/>
</dbReference>
<dbReference type="NCBIfam" id="TIGR01730">
    <property type="entry name" value="RND_mfp"/>
    <property type="match status" value="1"/>
</dbReference>
<dbReference type="Pfam" id="PF25989">
    <property type="entry name" value="YknX_C"/>
    <property type="match status" value="1"/>
</dbReference>
<dbReference type="Gene3D" id="2.40.50.100">
    <property type="match status" value="1"/>
</dbReference>
<dbReference type="Pfam" id="PF25917">
    <property type="entry name" value="BSH_RND"/>
    <property type="match status" value="1"/>
</dbReference>
<evidence type="ECO:0000256" key="2">
    <source>
        <dbReference type="SAM" id="MobiDB-lite"/>
    </source>
</evidence>
<dbReference type="InterPro" id="IPR058792">
    <property type="entry name" value="Beta-barrel_RND_2"/>
</dbReference>
<feature type="domain" description="CusB-like beta-barrel" evidence="5">
    <location>
        <begin position="201"/>
        <end position="273"/>
    </location>
</feature>
<feature type="domain" description="Multidrug resistance protein MdtA-like barrel-sandwich hybrid" evidence="4">
    <location>
        <begin position="119"/>
        <end position="188"/>
    </location>
</feature>
<sequence length="354" mass="37781">MKNKVDLIIKLVITAAIITVLVILALPALESRGVISKNTSVQQMPASNQRPSGPPSEQLDASNKQPIEGQKQDDSNVGMMRGKTESSSTRAQAVNAAAAVRGTVSDFIKVNGDVVVDAEVDIFPDVSGKVVSCNLEVGDWVDKGQTVAVVDPSMPGQNFSESEVYSTISGTVLTVNVRVGDKVTSNTAVITIGDLSKLKLKTYIPEKYTGNLRIGLPAEVSFAAFPETNFDASVSTIAPVLDPASRTVEVELELENSSEKIKSGMFASIRLVTDQVENVVTVPASAVFEYYGDNTVFVIKEDSTVERKNIDIGMSTVELIEIKSGLDEGDIVVTAGQSLLKDGSKVRIAEDIQE</sequence>
<evidence type="ECO:0000259" key="5">
    <source>
        <dbReference type="Pfam" id="PF25954"/>
    </source>
</evidence>
<dbReference type="Pfam" id="PF25954">
    <property type="entry name" value="Beta-barrel_RND_2"/>
    <property type="match status" value="1"/>
</dbReference>
<evidence type="ECO:0000313" key="8">
    <source>
        <dbReference type="Proteomes" id="UP001221217"/>
    </source>
</evidence>
<dbReference type="PANTHER" id="PTHR30469">
    <property type="entry name" value="MULTIDRUG RESISTANCE PROTEIN MDTA"/>
    <property type="match status" value="1"/>
</dbReference>
<accession>A0AAJ1MMQ7</accession>
<reference evidence="7 8" key="1">
    <citation type="submission" date="2022-12" db="EMBL/GenBank/DDBJ databases">
        <title>Metagenome assembled genome from gulf of manar.</title>
        <authorList>
            <person name="Kohli P."/>
            <person name="Pk S."/>
            <person name="Venkata Ramana C."/>
            <person name="Sasikala C."/>
        </authorList>
    </citation>
    <scope>NUCLEOTIDE SEQUENCE [LARGE SCALE GENOMIC DNA]</scope>
    <source>
        <strain evidence="7">JB008</strain>
    </source>
</reference>
<evidence type="ECO:0000256" key="1">
    <source>
        <dbReference type="ARBA" id="ARBA00009477"/>
    </source>
</evidence>
<gene>
    <name evidence="7" type="ORF">PQJ61_02740</name>
</gene>
<comment type="caution">
    <text evidence="7">The sequence shown here is derived from an EMBL/GenBank/DDBJ whole genome shotgun (WGS) entry which is preliminary data.</text>
</comment>
<dbReference type="SUPFAM" id="SSF111369">
    <property type="entry name" value="HlyD-like secretion proteins"/>
    <property type="match status" value="1"/>
</dbReference>
<feature type="transmembrane region" description="Helical" evidence="3">
    <location>
        <begin position="7"/>
        <end position="29"/>
    </location>
</feature>
<dbReference type="PANTHER" id="PTHR30469:SF38">
    <property type="entry name" value="HLYD FAMILY SECRETION PROTEIN"/>
    <property type="match status" value="1"/>
</dbReference>
<keyword evidence="3" id="KW-0472">Membrane</keyword>
<dbReference type="AlphaFoldDB" id="A0AAJ1MMQ7"/>
<dbReference type="FunFam" id="2.40.30.170:FF:000010">
    <property type="entry name" value="Efflux RND transporter periplasmic adaptor subunit"/>
    <property type="match status" value="1"/>
</dbReference>
<dbReference type="GO" id="GO:1990281">
    <property type="term" value="C:efflux pump complex"/>
    <property type="evidence" value="ECO:0007669"/>
    <property type="project" value="TreeGrafter"/>
</dbReference>
<dbReference type="Gene3D" id="2.40.30.170">
    <property type="match status" value="1"/>
</dbReference>
<evidence type="ECO:0000259" key="6">
    <source>
        <dbReference type="Pfam" id="PF25989"/>
    </source>
</evidence>
<evidence type="ECO:0000313" key="7">
    <source>
        <dbReference type="EMBL" id="MDC7225664.1"/>
    </source>
</evidence>
<feature type="compositionally biased region" description="Polar residues" evidence="2">
    <location>
        <begin position="40"/>
        <end position="51"/>
    </location>
</feature>